<protein>
    <submittedName>
        <fullName evidence="7">Symbiosis island integrase</fullName>
    </submittedName>
</protein>
<dbReference type="STRING" id="442562.Rumeso_02302"/>
<dbReference type="InterPro" id="IPR011010">
    <property type="entry name" value="DNA_brk_join_enz"/>
</dbReference>
<feature type="compositionally biased region" description="Low complexity" evidence="4">
    <location>
        <begin position="227"/>
        <end position="247"/>
    </location>
</feature>
<evidence type="ECO:0000313" key="8">
    <source>
        <dbReference type="Proteomes" id="UP000019666"/>
    </source>
</evidence>
<organism evidence="7 8">
    <name type="scientific">Rubellimicrobium mesophilum DSM 19309</name>
    <dbReference type="NCBI Taxonomy" id="442562"/>
    <lineage>
        <taxon>Bacteria</taxon>
        <taxon>Pseudomonadati</taxon>
        <taxon>Pseudomonadota</taxon>
        <taxon>Alphaproteobacteria</taxon>
        <taxon>Rhodobacterales</taxon>
        <taxon>Roseobacteraceae</taxon>
        <taxon>Rubellimicrobium</taxon>
    </lineage>
</organism>
<dbReference type="SUPFAM" id="SSF56349">
    <property type="entry name" value="DNA breaking-rejoining enzymes"/>
    <property type="match status" value="1"/>
</dbReference>
<reference evidence="7 8" key="1">
    <citation type="submission" date="2013-02" db="EMBL/GenBank/DDBJ databases">
        <authorList>
            <person name="Fiebig A."/>
            <person name="Goeker M."/>
            <person name="Klenk H.-P.P."/>
        </authorList>
    </citation>
    <scope>NUCLEOTIDE SEQUENCE [LARGE SCALE GENOMIC DNA]</scope>
    <source>
        <strain evidence="7 8">DSM 19309</strain>
    </source>
</reference>
<dbReference type="InterPro" id="IPR025166">
    <property type="entry name" value="Integrase_DNA_bind_dom"/>
</dbReference>
<evidence type="ECO:0000256" key="4">
    <source>
        <dbReference type="SAM" id="MobiDB-lite"/>
    </source>
</evidence>
<evidence type="ECO:0000259" key="6">
    <source>
        <dbReference type="Pfam" id="PF22022"/>
    </source>
</evidence>
<dbReference type="InterPro" id="IPR053876">
    <property type="entry name" value="Phage_int_M"/>
</dbReference>
<proteinExistence type="inferred from homology"/>
<feature type="domain" description="Phage integrase central" evidence="6">
    <location>
        <begin position="104"/>
        <end position="198"/>
    </location>
</feature>
<evidence type="ECO:0000256" key="3">
    <source>
        <dbReference type="ARBA" id="ARBA00023125"/>
    </source>
</evidence>
<evidence type="ECO:0000259" key="5">
    <source>
        <dbReference type="Pfam" id="PF13356"/>
    </source>
</evidence>
<dbReference type="Gene3D" id="3.30.160.390">
    <property type="entry name" value="Integrase, DNA-binding domain"/>
    <property type="match status" value="1"/>
</dbReference>
<keyword evidence="2" id="KW-0229">DNA integration</keyword>
<comment type="caution">
    <text evidence="7">The sequence shown here is derived from an EMBL/GenBank/DDBJ whole genome shotgun (WGS) entry which is preliminary data.</text>
</comment>
<comment type="similarity">
    <text evidence="1">Belongs to the 'phage' integrase family.</text>
</comment>
<dbReference type="PANTHER" id="PTHR30629:SF2">
    <property type="entry name" value="PROPHAGE INTEGRASE INTS-RELATED"/>
    <property type="match status" value="1"/>
</dbReference>
<dbReference type="Pfam" id="PF13356">
    <property type="entry name" value="Arm-DNA-bind_3"/>
    <property type="match status" value="1"/>
</dbReference>
<dbReference type="EMBL" id="AOSK01000059">
    <property type="protein sequence ID" value="EYD76113.1"/>
    <property type="molecule type" value="Genomic_DNA"/>
</dbReference>
<dbReference type="PANTHER" id="PTHR30629">
    <property type="entry name" value="PROPHAGE INTEGRASE"/>
    <property type="match status" value="1"/>
</dbReference>
<dbReference type="Pfam" id="PF22022">
    <property type="entry name" value="Phage_int_M"/>
    <property type="match status" value="1"/>
</dbReference>
<keyword evidence="3" id="KW-0238">DNA-binding</keyword>
<evidence type="ECO:0000256" key="2">
    <source>
        <dbReference type="ARBA" id="ARBA00022908"/>
    </source>
</evidence>
<name>A0A017HPP9_9RHOB</name>
<keyword evidence="8" id="KW-1185">Reference proteome</keyword>
<gene>
    <name evidence="7" type="ORF">Rumeso_02302</name>
</gene>
<evidence type="ECO:0000313" key="7">
    <source>
        <dbReference type="EMBL" id="EYD76113.1"/>
    </source>
</evidence>
<dbReference type="InterPro" id="IPR038488">
    <property type="entry name" value="Integrase_DNA-bd_sf"/>
</dbReference>
<dbReference type="HOGENOM" id="CLU_027562_45_3_5"/>
<evidence type="ECO:0000256" key="1">
    <source>
        <dbReference type="ARBA" id="ARBA00008857"/>
    </source>
</evidence>
<dbReference type="InterPro" id="IPR010998">
    <property type="entry name" value="Integrase_recombinase_N"/>
</dbReference>
<dbReference type="GO" id="GO:0015074">
    <property type="term" value="P:DNA integration"/>
    <property type="evidence" value="ECO:0007669"/>
    <property type="project" value="UniProtKB-KW"/>
</dbReference>
<feature type="domain" description="Integrase DNA-binding" evidence="5">
    <location>
        <begin position="7"/>
        <end position="92"/>
    </location>
</feature>
<dbReference type="Gene3D" id="1.10.150.130">
    <property type="match status" value="1"/>
</dbReference>
<dbReference type="InterPro" id="IPR050808">
    <property type="entry name" value="Phage_Integrase"/>
</dbReference>
<sequence length="270" mass="29567">MGADMALTDVAVRSAKPRDKDYKLADSAGLYLLVAPSGGKLWRLKYRMHGVERKLALGRYPEMTLSEARKARDAAREAASGGDDPSALKRRQRIAARIAVGTTFGDVAQEYIEKAKREGRAPATLTKLQWAREWLLPMIGHRPVDQVEPHELLAVLKRLETKDQLDAKRVRSFASRVFRYAVATARAKSDPAALLVGAVAAPAPRTCLPFWSRNVWASCCAPSTLTPVSRSPALPSPSRRMSSSGRASYDRPNGRSSTSMRLSGASRPRA</sequence>
<feature type="region of interest" description="Disordered" evidence="4">
    <location>
        <begin position="227"/>
        <end position="270"/>
    </location>
</feature>
<dbReference type="Proteomes" id="UP000019666">
    <property type="component" value="Unassembled WGS sequence"/>
</dbReference>
<dbReference type="AlphaFoldDB" id="A0A017HPP9"/>
<dbReference type="GO" id="GO:0003677">
    <property type="term" value="F:DNA binding"/>
    <property type="evidence" value="ECO:0007669"/>
    <property type="project" value="UniProtKB-KW"/>
</dbReference>
<accession>A0A017HPP9</accession>